<proteinExistence type="predicted"/>
<dbReference type="AlphaFoldDB" id="A0A6J6JWM7"/>
<organism evidence="1">
    <name type="scientific">freshwater metagenome</name>
    <dbReference type="NCBI Taxonomy" id="449393"/>
    <lineage>
        <taxon>unclassified sequences</taxon>
        <taxon>metagenomes</taxon>
        <taxon>ecological metagenomes</taxon>
    </lineage>
</organism>
<name>A0A6J6JWM7_9ZZZZ</name>
<gene>
    <name evidence="1" type="ORF">UFOPK2169_00163</name>
</gene>
<protein>
    <submittedName>
        <fullName evidence="1">Unannotated protein</fullName>
    </submittedName>
</protein>
<reference evidence="1" key="1">
    <citation type="submission" date="2020-05" db="EMBL/GenBank/DDBJ databases">
        <authorList>
            <person name="Chiriac C."/>
            <person name="Salcher M."/>
            <person name="Ghai R."/>
            <person name="Kavagutti S V."/>
        </authorList>
    </citation>
    <scope>NUCLEOTIDE SEQUENCE</scope>
</reference>
<sequence>MSGKRIVVLHALRSDSRATTINHAACFGRYINDYEVEYINIFGLMPAHLQSEVVIVTYELASLRHLPIWKELVRRMEPLLKNSSLRILMPQDDYSISDPLDEFTVNHDFDYVFTPLTRDLEQIYPKSVKRGIKFEEAFTGYFENSDWFNLQKFSKPFSERSVDLGQRVRYLPPQLGESAARKGKLAVQFGREASKVGFSCDVSTREEDAFVGDAWWQFLGNTRFTISRRGGASLADPTGRLADKVRRYLLRHPEVTMEELSNRVTLKGGREGDFSAISPRLFEAAALGVCQILEPDEYVDGFEPWIHYIPLESDFSNINKVFDAMRDIDRCEEIVKSSQQLLLESGDFTYSAFVQKFRDITGIEANVEGSHSFSDSSEDFDDIVIRKTDALAWVQDYVLRAYLKRKIGPAISALEKKEFLVLHKQDVAWGQHAQAQSESVIRWLKAFQNDELLLESFLIPWRTMSSLIAK</sequence>
<evidence type="ECO:0000313" key="1">
    <source>
        <dbReference type="EMBL" id="CAB4641941.1"/>
    </source>
</evidence>
<dbReference type="EMBL" id="CAEZWE010000003">
    <property type="protein sequence ID" value="CAB4641941.1"/>
    <property type="molecule type" value="Genomic_DNA"/>
</dbReference>
<accession>A0A6J6JWM7</accession>